<gene>
    <name evidence="1" type="ORF">LMG29542_07778</name>
</gene>
<accession>A0A6J5FAZ3</accession>
<dbReference type="AlphaFoldDB" id="A0A6J5FAZ3"/>
<protein>
    <submittedName>
        <fullName evidence="1">Uncharacterized protein</fullName>
    </submittedName>
</protein>
<sequence length="156" mass="16394">MLDNQSAPVLANFPQVFTSRAAELCGARAALCDALRRATELAYSAALPTQPLSAADVDALIPSFAVASAGGLAPECHAPDLKRSKFVDQARSIAEIPPVDIAVIAEINKQAINTPCQKTFGCSGYRNGGTASYDITESGFTANQRVSAEKHNAEEK</sequence>
<evidence type="ECO:0000313" key="2">
    <source>
        <dbReference type="Proteomes" id="UP000494363"/>
    </source>
</evidence>
<dbReference type="Proteomes" id="UP000494363">
    <property type="component" value="Unassembled WGS sequence"/>
</dbReference>
<proteinExistence type="predicted"/>
<dbReference type="RefSeq" id="WP_175232997.1">
    <property type="nucleotide sequence ID" value="NZ_CADIKH010000113.1"/>
</dbReference>
<evidence type="ECO:0000313" key="1">
    <source>
        <dbReference type="EMBL" id="CAB3774396.1"/>
    </source>
</evidence>
<dbReference type="EMBL" id="CADIKH010000113">
    <property type="protein sequence ID" value="CAB3774396.1"/>
    <property type="molecule type" value="Genomic_DNA"/>
</dbReference>
<keyword evidence="2" id="KW-1185">Reference proteome</keyword>
<organism evidence="1 2">
    <name type="scientific">Paraburkholderia humisilvae</name>
    <dbReference type="NCBI Taxonomy" id="627669"/>
    <lineage>
        <taxon>Bacteria</taxon>
        <taxon>Pseudomonadati</taxon>
        <taxon>Pseudomonadota</taxon>
        <taxon>Betaproteobacteria</taxon>
        <taxon>Burkholderiales</taxon>
        <taxon>Burkholderiaceae</taxon>
        <taxon>Paraburkholderia</taxon>
    </lineage>
</organism>
<reference evidence="1 2" key="1">
    <citation type="submission" date="2020-04" db="EMBL/GenBank/DDBJ databases">
        <authorList>
            <person name="De Canck E."/>
        </authorList>
    </citation>
    <scope>NUCLEOTIDE SEQUENCE [LARGE SCALE GENOMIC DNA]</scope>
    <source>
        <strain evidence="1 2">LMG 29542</strain>
    </source>
</reference>
<name>A0A6J5FAZ3_9BURK</name>